<evidence type="ECO:0000313" key="3">
    <source>
        <dbReference type="Proteomes" id="UP000184314"/>
    </source>
</evidence>
<name>A0A1M6UIB0_9FLAO</name>
<proteinExistence type="predicted"/>
<sequence length="401" mass="45967">MVNKIIKHITEGSIFAGLEVNTSDNGDIYYFLEIKKLKDELVISKSLILNNLEDIKLHINRTTPLFLCFNNDSILTKQLSNPSVSAEAALVNEAFPNIEIKTFYWEIIQKSQNSIVSISRKQFVDSVLLKLSQIKITPFQISLGISGIEEIIQYTDVEFLHLNRQNLKLNDGDIIEIESGTINKKVFYEINELKLSNFNLLIFGQILSHLNGSQRFTNFSDQNKKLNGHVKNERIFDGVGKFALAFFGILLLVNFIFYNHYFSKANDLQTNLLASDSQKENLIKLENTIKIKQEKINTISNSSNSKSTYYLDIIAQSIPQSILLNRLDYQPLTKNIQDNKPIFIDKKIIILSGLSNDNNEFSKWIEILEKNDWIVSIETLDFDFVNDSSSEFSIEIKTNDK</sequence>
<keyword evidence="1" id="KW-1133">Transmembrane helix</keyword>
<feature type="transmembrane region" description="Helical" evidence="1">
    <location>
        <begin position="242"/>
        <end position="261"/>
    </location>
</feature>
<evidence type="ECO:0008006" key="4">
    <source>
        <dbReference type="Google" id="ProtNLM"/>
    </source>
</evidence>
<accession>A0A1M6UIB0</accession>
<dbReference type="RefSeq" id="WP_073246851.1">
    <property type="nucleotide sequence ID" value="NZ_FQZX01000003.1"/>
</dbReference>
<dbReference type="Proteomes" id="UP000184314">
    <property type="component" value="Unassembled WGS sequence"/>
</dbReference>
<dbReference type="AlphaFoldDB" id="A0A1M6UIB0"/>
<keyword evidence="1" id="KW-0812">Transmembrane</keyword>
<dbReference type="OrthoDB" id="1186626at2"/>
<dbReference type="EMBL" id="FQZX01000003">
    <property type="protein sequence ID" value="SHK68828.1"/>
    <property type="molecule type" value="Genomic_DNA"/>
</dbReference>
<gene>
    <name evidence="2" type="ORF">SAMN04488007_3652</name>
</gene>
<evidence type="ECO:0000313" key="2">
    <source>
        <dbReference type="EMBL" id="SHK68828.1"/>
    </source>
</evidence>
<reference evidence="3" key="1">
    <citation type="submission" date="2016-11" db="EMBL/GenBank/DDBJ databases">
        <authorList>
            <person name="Varghese N."/>
            <person name="Submissions S."/>
        </authorList>
    </citation>
    <scope>NUCLEOTIDE SEQUENCE [LARGE SCALE GENOMIC DNA]</scope>
    <source>
        <strain evidence="3">DSM 16478</strain>
    </source>
</reference>
<dbReference type="STRING" id="228958.SAMN04488007_3652"/>
<keyword evidence="3" id="KW-1185">Reference proteome</keyword>
<protein>
    <recommendedName>
        <fullName evidence="4">Fimbrial assembly protein (PilN)</fullName>
    </recommendedName>
</protein>
<evidence type="ECO:0000256" key="1">
    <source>
        <dbReference type="SAM" id="Phobius"/>
    </source>
</evidence>
<organism evidence="2 3">
    <name type="scientific">Maribacter aquivivus</name>
    <dbReference type="NCBI Taxonomy" id="228958"/>
    <lineage>
        <taxon>Bacteria</taxon>
        <taxon>Pseudomonadati</taxon>
        <taxon>Bacteroidota</taxon>
        <taxon>Flavobacteriia</taxon>
        <taxon>Flavobacteriales</taxon>
        <taxon>Flavobacteriaceae</taxon>
        <taxon>Maribacter</taxon>
    </lineage>
</organism>
<keyword evidence="1" id="KW-0472">Membrane</keyword>